<feature type="compositionally biased region" description="Pro residues" evidence="1">
    <location>
        <begin position="408"/>
        <end position="418"/>
    </location>
</feature>
<dbReference type="EMBL" id="BQNB010020433">
    <property type="protein sequence ID" value="GJT95903.1"/>
    <property type="molecule type" value="Genomic_DNA"/>
</dbReference>
<accession>A0ABQ5I944</accession>
<dbReference type="Proteomes" id="UP001151760">
    <property type="component" value="Unassembled WGS sequence"/>
</dbReference>
<feature type="region of interest" description="Disordered" evidence="1">
    <location>
        <begin position="240"/>
        <end position="354"/>
    </location>
</feature>
<protein>
    <submittedName>
        <fullName evidence="2">Uncharacterized protein</fullName>
    </submittedName>
</protein>
<feature type="compositionally biased region" description="Acidic residues" evidence="1">
    <location>
        <begin position="288"/>
        <end position="316"/>
    </location>
</feature>
<keyword evidence="3" id="KW-1185">Reference proteome</keyword>
<gene>
    <name evidence="2" type="ORF">Tco_1091421</name>
</gene>
<feature type="compositionally biased region" description="Low complexity" evidence="1">
    <location>
        <begin position="218"/>
        <end position="227"/>
    </location>
</feature>
<feature type="compositionally biased region" description="Acidic residues" evidence="1">
    <location>
        <begin position="263"/>
        <end position="281"/>
    </location>
</feature>
<name>A0ABQ5I944_9ASTR</name>
<sequence length="583" mass="63040">MSRSHLGNGLYDFGKAWQVGPSGCSQSWESCLQAGTSLGVEQSSPYFPSPFVEEPVEILEGDQTIVSEARITIVKVRWLLMRGPELHLGNVKILFKQNYPQLSQTGYSSLQVLSYEAKALLGLVTVTFSISAMSSASSAVTYTSVYTDSEPGRVFWGADEEISDGGIPRVIVYGYDGLPMQPVAPPSPDYIPGPEEPQTPPVPQDEDEREPMFIQPQDPDYVPEPIYPEYIPLEDEHVFPVEEQPLPPVDSPTAESPGYVAESDPEEDPEEYEDDETEDGPVDYPMDGGDDDDGDSSGDDADDEDEDEEDEEEEEEHLAPADSAVVVPTVEPVSPPEGTEPVIPPPSTDMSTTGARITVRLQASISLPPEAEVERLLAMTTPSPSPPISLSPPSAGERLARCTAPPAHSSPPPVPSPLLPSSGCPTQIQTLRIASTQALIDAVTAALPSPPLPPSLYIPPPVDRRDDVPESELPPRKRLCLSTLGPRYEIGESSTARPIGGRGIDYGFVSVVDAEARRQGISEVGYGIRDTWVDPAEAVPEIAPMTLGEVNTRVTELAELHEHDTQDLYALLEDAQEGRTRIS</sequence>
<organism evidence="2 3">
    <name type="scientific">Tanacetum coccineum</name>
    <dbReference type="NCBI Taxonomy" id="301880"/>
    <lineage>
        <taxon>Eukaryota</taxon>
        <taxon>Viridiplantae</taxon>
        <taxon>Streptophyta</taxon>
        <taxon>Embryophyta</taxon>
        <taxon>Tracheophyta</taxon>
        <taxon>Spermatophyta</taxon>
        <taxon>Magnoliopsida</taxon>
        <taxon>eudicotyledons</taxon>
        <taxon>Gunneridae</taxon>
        <taxon>Pentapetalae</taxon>
        <taxon>asterids</taxon>
        <taxon>campanulids</taxon>
        <taxon>Asterales</taxon>
        <taxon>Asteraceae</taxon>
        <taxon>Asteroideae</taxon>
        <taxon>Anthemideae</taxon>
        <taxon>Anthemidinae</taxon>
        <taxon>Tanacetum</taxon>
    </lineage>
</organism>
<feature type="region of interest" description="Disordered" evidence="1">
    <location>
        <begin position="183"/>
        <end position="227"/>
    </location>
</feature>
<reference evidence="2" key="1">
    <citation type="journal article" date="2022" name="Int. J. Mol. Sci.">
        <title>Draft Genome of Tanacetum Coccineum: Genomic Comparison of Closely Related Tanacetum-Family Plants.</title>
        <authorList>
            <person name="Yamashiro T."/>
            <person name="Shiraishi A."/>
            <person name="Nakayama K."/>
            <person name="Satake H."/>
        </authorList>
    </citation>
    <scope>NUCLEOTIDE SEQUENCE</scope>
</reference>
<feature type="region of interest" description="Disordered" evidence="1">
    <location>
        <begin position="380"/>
        <end position="423"/>
    </location>
</feature>
<feature type="compositionally biased region" description="Low complexity" evidence="1">
    <location>
        <begin position="325"/>
        <end position="341"/>
    </location>
</feature>
<feature type="compositionally biased region" description="Pro residues" evidence="1">
    <location>
        <begin position="183"/>
        <end position="203"/>
    </location>
</feature>
<evidence type="ECO:0000313" key="2">
    <source>
        <dbReference type="EMBL" id="GJT95903.1"/>
    </source>
</evidence>
<proteinExistence type="predicted"/>
<evidence type="ECO:0000313" key="3">
    <source>
        <dbReference type="Proteomes" id="UP001151760"/>
    </source>
</evidence>
<evidence type="ECO:0000256" key="1">
    <source>
        <dbReference type="SAM" id="MobiDB-lite"/>
    </source>
</evidence>
<reference evidence="2" key="2">
    <citation type="submission" date="2022-01" db="EMBL/GenBank/DDBJ databases">
        <authorList>
            <person name="Yamashiro T."/>
            <person name="Shiraishi A."/>
            <person name="Satake H."/>
            <person name="Nakayama K."/>
        </authorList>
    </citation>
    <scope>NUCLEOTIDE SEQUENCE</scope>
</reference>
<comment type="caution">
    <text evidence="2">The sequence shown here is derived from an EMBL/GenBank/DDBJ whole genome shotgun (WGS) entry which is preliminary data.</text>
</comment>